<protein>
    <recommendedName>
        <fullName evidence="3">SWIM-type domain-containing protein</fullName>
    </recommendedName>
</protein>
<comment type="caution">
    <text evidence="4">The sequence shown here is derived from an EMBL/GenBank/DDBJ whole genome shotgun (WGS) entry which is preliminary data.</text>
</comment>
<accession>A0A9J6DVN3</accession>
<evidence type="ECO:0000256" key="2">
    <source>
        <dbReference type="SAM" id="MobiDB-lite"/>
    </source>
</evidence>
<dbReference type="VEuPathDB" id="VectorBase:LOC119170185"/>
<dbReference type="Pfam" id="PF21599">
    <property type="entry name" value="ZSWIM3_N"/>
    <property type="match status" value="1"/>
</dbReference>
<dbReference type="PANTHER" id="PTHR31569:SF4">
    <property type="entry name" value="SWIM-TYPE DOMAIN-CONTAINING PROTEIN"/>
    <property type="match status" value="1"/>
</dbReference>
<dbReference type="Proteomes" id="UP000821866">
    <property type="component" value="Unassembled WGS sequence"/>
</dbReference>
<evidence type="ECO:0000256" key="1">
    <source>
        <dbReference type="PROSITE-ProRule" id="PRU00325"/>
    </source>
</evidence>
<dbReference type="Pfam" id="PF21056">
    <property type="entry name" value="ZSWIM1-3_RNaseH-like"/>
    <property type="match status" value="1"/>
</dbReference>
<feature type="region of interest" description="Disordered" evidence="2">
    <location>
        <begin position="682"/>
        <end position="727"/>
    </location>
</feature>
<keyword evidence="1" id="KW-0863">Zinc-finger</keyword>
<sequence length="884" mass="100609">MQEAEDGKVQLAVGDRFGTFEDLEACISRFSAENCVQLWKRDARTIAAAKNRVGKLASKMSESLKYYQLRYCCIHGGAKFISTNKGARKSSTFKRDCSVNIYIAVEKKGKFLEVRSLDLTHNHPVDQELFRHLPQQRRLAPELQNKARELMKMKAIKMMVREQMEKESGSAVLLKDLSNIAAKHRLLQPRNDLPEVVRMLQEKHNATVRLLTDENHELQAVYFQDDVMKKSFRCWPEVIFIDATYKLIETRMSCFLVIIENGNGESEIVAVGLFSTEDADTLRWVFEEFKDLNPSWNSVRVTMADKDVKERPVIRELFPSSALHICAFHVLQAFRREVSVQKLGITKAEQDTALDLLQQMVYAKNEDQYDELFALLQQTAAKGVVEYFTTNWHAIHTEWTLGSKWSCGNFFNSTNNRAECLNSKLKQIVERFSSLELFVERFFALINTQRNEKAHKAAVMLQKKIVIPNGDEAAKLYATLLTPYAFRHLNEELQASMTVTEKINSAITHGKICTTEDCSCAFRKSMLLPCRHIFVVRTASNMPKYDKGLCAERWFLDTYVANIQLRKSDMCSDVEHVQVSTHSNEKKLSAHQKFKKAAGVASKLASMTSECSTEMFKERLALLETILDHWRNGSKVHVTAHEPAHHLTAAVAAESANSEGFPGSVVDVQSNADQNLLCRASEEAKHHQELSEASTKVSEHSSSQHCNRQDEASTDENSLSQPSDLQNIKVPVAMKKCGRPKGHVLTVIGLPKKRKRTASLGPFSELTMREKKLAVLSWLVGKRQASDAIKGKLLDEESVEARPEDIHDGIRDEMVDINLVRRFFTDDAWKAVLMVLSVKKDEEWKCTKCKTKLDDHDTVSCDWCLLWYHLPCVGVKQKPKTKLW</sequence>
<dbReference type="InterPro" id="IPR048325">
    <property type="entry name" value="ZSWIM3_N"/>
</dbReference>
<reference evidence="4" key="1">
    <citation type="journal article" date="2020" name="Cell">
        <title>Large-Scale Comparative Analyses of Tick Genomes Elucidate Their Genetic Diversity and Vector Capacities.</title>
        <authorList>
            <consortium name="Tick Genome and Microbiome Consortium (TIGMIC)"/>
            <person name="Jia N."/>
            <person name="Wang J."/>
            <person name="Shi W."/>
            <person name="Du L."/>
            <person name="Sun Y."/>
            <person name="Zhan W."/>
            <person name="Jiang J.F."/>
            <person name="Wang Q."/>
            <person name="Zhang B."/>
            <person name="Ji P."/>
            <person name="Bell-Sakyi L."/>
            <person name="Cui X.M."/>
            <person name="Yuan T.T."/>
            <person name="Jiang B.G."/>
            <person name="Yang W.F."/>
            <person name="Lam T.T."/>
            <person name="Chang Q.C."/>
            <person name="Ding S.J."/>
            <person name="Wang X.J."/>
            <person name="Zhu J.G."/>
            <person name="Ruan X.D."/>
            <person name="Zhao L."/>
            <person name="Wei J.T."/>
            <person name="Ye R.Z."/>
            <person name="Que T.C."/>
            <person name="Du C.H."/>
            <person name="Zhou Y.H."/>
            <person name="Cheng J.X."/>
            <person name="Dai P.F."/>
            <person name="Guo W.B."/>
            <person name="Han X.H."/>
            <person name="Huang E.J."/>
            <person name="Li L.F."/>
            <person name="Wei W."/>
            <person name="Gao Y.C."/>
            <person name="Liu J.Z."/>
            <person name="Shao H.Z."/>
            <person name="Wang X."/>
            <person name="Wang C.C."/>
            <person name="Yang T.C."/>
            <person name="Huo Q.B."/>
            <person name="Li W."/>
            <person name="Chen H.Y."/>
            <person name="Chen S.E."/>
            <person name="Zhou L.G."/>
            <person name="Ni X.B."/>
            <person name="Tian J.H."/>
            <person name="Sheng Y."/>
            <person name="Liu T."/>
            <person name="Pan Y.S."/>
            <person name="Xia L.Y."/>
            <person name="Li J."/>
            <person name="Zhao F."/>
            <person name="Cao W.C."/>
        </authorList>
    </citation>
    <scope>NUCLEOTIDE SEQUENCE</scope>
    <source>
        <strain evidence="4">Rmic-2018</strain>
    </source>
</reference>
<feature type="domain" description="SWIM-type" evidence="3">
    <location>
        <begin position="497"/>
        <end position="541"/>
    </location>
</feature>
<proteinExistence type="predicted"/>
<keyword evidence="1" id="KW-0862">Zinc</keyword>
<organism evidence="4 5">
    <name type="scientific">Rhipicephalus microplus</name>
    <name type="common">Cattle tick</name>
    <name type="synonym">Boophilus microplus</name>
    <dbReference type="NCBI Taxonomy" id="6941"/>
    <lineage>
        <taxon>Eukaryota</taxon>
        <taxon>Metazoa</taxon>
        <taxon>Ecdysozoa</taxon>
        <taxon>Arthropoda</taxon>
        <taxon>Chelicerata</taxon>
        <taxon>Arachnida</taxon>
        <taxon>Acari</taxon>
        <taxon>Parasitiformes</taxon>
        <taxon>Ixodida</taxon>
        <taxon>Ixodoidea</taxon>
        <taxon>Ixodidae</taxon>
        <taxon>Rhipicephalinae</taxon>
        <taxon>Rhipicephalus</taxon>
        <taxon>Boophilus</taxon>
    </lineage>
</organism>
<evidence type="ECO:0000259" key="3">
    <source>
        <dbReference type="PROSITE" id="PS50966"/>
    </source>
</evidence>
<keyword evidence="1" id="KW-0479">Metal-binding</keyword>
<feature type="compositionally biased region" description="Polar residues" evidence="2">
    <location>
        <begin position="715"/>
        <end position="726"/>
    </location>
</feature>
<dbReference type="PROSITE" id="PS50966">
    <property type="entry name" value="ZF_SWIM"/>
    <property type="match status" value="1"/>
</dbReference>
<dbReference type="PANTHER" id="PTHR31569">
    <property type="entry name" value="SWIM-TYPE DOMAIN-CONTAINING PROTEIN"/>
    <property type="match status" value="1"/>
</dbReference>
<evidence type="ECO:0000313" key="4">
    <source>
        <dbReference type="EMBL" id="KAH8026263.1"/>
    </source>
</evidence>
<name>A0A9J6DVN3_RHIMP</name>
<evidence type="ECO:0000313" key="5">
    <source>
        <dbReference type="Proteomes" id="UP000821866"/>
    </source>
</evidence>
<feature type="compositionally biased region" description="Polar residues" evidence="2">
    <location>
        <begin position="691"/>
        <end position="706"/>
    </location>
</feature>
<dbReference type="SUPFAM" id="SSF57903">
    <property type="entry name" value="FYVE/PHD zinc finger"/>
    <property type="match status" value="1"/>
</dbReference>
<reference evidence="4" key="2">
    <citation type="submission" date="2021-09" db="EMBL/GenBank/DDBJ databases">
        <authorList>
            <person name="Jia N."/>
            <person name="Wang J."/>
            <person name="Shi W."/>
            <person name="Du L."/>
            <person name="Sun Y."/>
            <person name="Zhan W."/>
            <person name="Jiang J."/>
            <person name="Wang Q."/>
            <person name="Zhang B."/>
            <person name="Ji P."/>
            <person name="Sakyi L.B."/>
            <person name="Cui X."/>
            <person name="Yuan T."/>
            <person name="Jiang B."/>
            <person name="Yang W."/>
            <person name="Lam T.T.-Y."/>
            <person name="Chang Q."/>
            <person name="Ding S."/>
            <person name="Wang X."/>
            <person name="Zhu J."/>
            <person name="Ruan X."/>
            <person name="Zhao L."/>
            <person name="Wei J."/>
            <person name="Que T."/>
            <person name="Du C."/>
            <person name="Cheng J."/>
            <person name="Dai P."/>
            <person name="Han X."/>
            <person name="Huang E."/>
            <person name="Gao Y."/>
            <person name="Liu J."/>
            <person name="Shao H."/>
            <person name="Ye R."/>
            <person name="Li L."/>
            <person name="Wei W."/>
            <person name="Wang X."/>
            <person name="Wang C."/>
            <person name="Huo Q."/>
            <person name="Li W."/>
            <person name="Guo W."/>
            <person name="Chen H."/>
            <person name="Chen S."/>
            <person name="Zhou L."/>
            <person name="Zhou L."/>
            <person name="Ni X."/>
            <person name="Tian J."/>
            <person name="Zhou Y."/>
            <person name="Sheng Y."/>
            <person name="Liu T."/>
            <person name="Pan Y."/>
            <person name="Xia L."/>
            <person name="Li J."/>
            <person name="Zhao F."/>
            <person name="Cao W."/>
        </authorList>
    </citation>
    <scope>NUCLEOTIDE SEQUENCE</scope>
    <source>
        <strain evidence="4">Rmic-2018</strain>
        <tissue evidence="4">Larvae</tissue>
    </source>
</reference>
<dbReference type="Gene3D" id="3.30.40.10">
    <property type="entry name" value="Zinc/RING finger domain, C3HC4 (zinc finger)"/>
    <property type="match status" value="1"/>
</dbReference>
<dbReference type="InterPro" id="IPR007527">
    <property type="entry name" value="Znf_SWIM"/>
</dbReference>
<dbReference type="InterPro" id="IPR048324">
    <property type="entry name" value="ZSWIM1-3_RNaseH-like"/>
</dbReference>
<dbReference type="InterPro" id="IPR011011">
    <property type="entry name" value="Znf_FYVE_PHD"/>
</dbReference>
<dbReference type="AlphaFoldDB" id="A0A9J6DVN3"/>
<dbReference type="GO" id="GO:0008270">
    <property type="term" value="F:zinc ion binding"/>
    <property type="evidence" value="ECO:0007669"/>
    <property type="project" value="UniProtKB-KW"/>
</dbReference>
<dbReference type="EMBL" id="JABSTU010000007">
    <property type="protein sequence ID" value="KAH8026263.1"/>
    <property type="molecule type" value="Genomic_DNA"/>
</dbReference>
<dbReference type="InterPro" id="IPR013083">
    <property type="entry name" value="Znf_RING/FYVE/PHD"/>
</dbReference>
<dbReference type="VEuPathDB" id="VectorBase:LOC119173576"/>
<dbReference type="InterPro" id="IPR052579">
    <property type="entry name" value="Zinc_finger_SWIM"/>
</dbReference>
<keyword evidence="5" id="KW-1185">Reference proteome</keyword>
<gene>
    <name evidence="4" type="ORF">HPB51_017801</name>
</gene>